<dbReference type="PANTHER" id="PTHR45348">
    <property type="entry name" value="HYPOTHETICAL OXIDOREDUCTASE (EUROFUNG)"/>
    <property type="match status" value="1"/>
</dbReference>
<evidence type="ECO:0000256" key="2">
    <source>
        <dbReference type="ARBA" id="ARBA00023002"/>
    </source>
</evidence>
<protein>
    <submittedName>
        <fullName evidence="4">Putative alcohol dehydrogenase</fullName>
    </submittedName>
</protein>
<accession>A0A8H3WPJ3</accession>
<dbReference type="CDD" id="cd08249">
    <property type="entry name" value="enoyl_reductase_like"/>
    <property type="match status" value="1"/>
</dbReference>
<feature type="domain" description="Enoyl reductase (ER)" evidence="3">
    <location>
        <begin position="8"/>
        <end position="351"/>
    </location>
</feature>
<keyword evidence="5" id="KW-1185">Reference proteome</keyword>
<dbReference type="Gene3D" id="3.40.50.720">
    <property type="entry name" value="NAD(P)-binding Rossmann-like Domain"/>
    <property type="match status" value="1"/>
</dbReference>
<evidence type="ECO:0000313" key="4">
    <source>
        <dbReference type="EMBL" id="KAF0331169.1"/>
    </source>
</evidence>
<sequence length="355" mass="37622">MSRSIYLGADASLTIRDVNEKYEPQGSQALISVKYSGINHCDLNFAHVGLHSYVTGFKFSGVVEATGPDSSFKVGDSVFGVSTVPFPKPSSLGTHQDKAIVEDAFTYKVPEGLDLKDADGCLMGAQTAADAIFNILGSGWPAAGVQGISPSGRPILIWGGATNVGVSAIQLSNQLGFSPILVTASPKNHAKLQDLGATHCFDYTSPSVVDDIRATVKKLGVTLTTAFDTACSGVMSPDVEADKTSPALTRKCLSDGADVEAMKLASTLPVKHDPDFRLCTTYRPPGSIGAMGEPQDPEFPTRTRKVMEHVVGTADRIPRHPNVIFVKGAEKGIEEIQRVSHGAASLEKVVIEHPM</sequence>
<dbReference type="Proteomes" id="UP000434172">
    <property type="component" value="Unassembled WGS sequence"/>
</dbReference>
<dbReference type="InterPro" id="IPR011032">
    <property type="entry name" value="GroES-like_sf"/>
</dbReference>
<dbReference type="OrthoDB" id="10257049at2759"/>
<name>A0A8H3WPJ3_9PEZI</name>
<dbReference type="InterPro" id="IPR020843">
    <property type="entry name" value="ER"/>
</dbReference>
<evidence type="ECO:0000313" key="5">
    <source>
        <dbReference type="Proteomes" id="UP000434172"/>
    </source>
</evidence>
<evidence type="ECO:0000256" key="1">
    <source>
        <dbReference type="ARBA" id="ARBA00008072"/>
    </source>
</evidence>
<dbReference type="Gene3D" id="3.90.180.10">
    <property type="entry name" value="Medium-chain alcohol dehydrogenases, catalytic domain"/>
    <property type="match status" value="1"/>
</dbReference>
<dbReference type="GO" id="GO:0016651">
    <property type="term" value="F:oxidoreductase activity, acting on NAD(P)H"/>
    <property type="evidence" value="ECO:0007669"/>
    <property type="project" value="InterPro"/>
</dbReference>
<gene>
    <name evidence="4" type="ORF">GQ607_001477</name>
</gene>
<dbReference type="InterPro" id="IPR013154">
    <property type="entry name" value="ADH-like_N"/>
</dbReference>
<dbReference type="Pfam" id="PF08240">
    <property type="entry name" value="ADH_N"/>
    <property type="match status" value="1"/>
</dbReference>
<reference evidence="4 5" key="1">
    <citation type="submission" date="2019-12" db="EMBL/GenBank/DDBJ databases">
        <title>A genome sequence resource for the geographically widespread anthracnose pathogen Colletotrichum asianum.</title>
        <authorList>
            <person name="Meng Y."/>
        </authorList>
    </citation>
    <scope>NUCLEOTIDE SEQUENCE [LARGE SCALE GENOMIC DNA]</scope>
    <source>
        <strain evidence="4 5">ICMP 18580</strain>
    </source>
</reference>
<dbReference type="PANTHER" id="PTHR45348:SF7">
    <property type="entry name" value="ZINC BINDING OXIDOREDUCTASE, PUTATIVE-RELATED"/>
    <property type="match status" value="1"/>
</dbReference>
<dbReference type="SMART" id="SM00829">
    <property type="entry name" value="PKS_ER"/>
    <property type="match status" value="1"/>
</dbReference>
<dbReference type="SUPFAM" id="SSF50129">
    <property type="entry name" value="GroES-like"/>
    <property type="match status" value="1"/>
</dbReference>
<dbReference type="EMBL" id="WOWK01000004">
    <property type="protein sequence ID" value="KAF0331169.1"/>
    <property type="molecule type" value="Genomic_DNA"/>
</dbReference>
<organism evidence="4 5">
    <name type="scientific">Colletotrichum asianum</name>
    <dbReference type="NCBI Taxonomy" id="702518"/>
    <lineage>
        <taxon>Eukaryota</taxon>
        <taxon>Fungi</taxon>
        <taxon>Dikarya</taxon>
        <taxon>Ascomycota</taxon>
        <taxon>Pezizomycotina</taxon>
        <taxon>Sordariomycetes</taxon>
        <taxon>Hypocreomycetidae</taxon>
        <taxon>Glomerellales</taxon>
        <taxon>Glomerellaceae</taxon>
        <taxon>Colletotrichum</taxon>
        <taxon>Colletotrichum gloeosporioides species complex</taxon>
    </lineage>
</organism>
<evidence type="ECO:0000259" key="3">
    <source>
        <dbReference type="SMART" id="SM00829"/>
    </source>
</evidence>
<dbReference type="AlphaFoldDB" id="A0A8H3WPJ3"/>
<proteinExistence type="inferred from homology"/>
<dbReference type="InterPro" id="IPR047122">
    <property type="entry name" value="Trans-enoyl_RdTase-like"/>
</dbReference>
<comment type="caution">
    <text evidence="4">The sequence shown here is derived from an EMBL/GenBank/DDBJ whole genome shotgun (WGS) entry which is preliminary data.</text>
</comment>
<dbReference type="SUPFAM" id="SSF51735">
    <property type="entry name" value="NAD(P)-binding Rossmann-fold domains"/>
    <property type="match status" value="1"/>
</dbReference>
<keyword evidence="2" id="KW-0560">Oxidoreductase</keyword>
<dbReference type="InterPro" id="IPR036291">
    <property type="entry name" value="NAD(P)-bd_dom_sf"/>
</dbReference>
<comment type="similarity">
    <text evidence="1">Belongs to the zinc-containing alcohol dehydrogenase family.</text>
</comment>